<evidence type="ECO:0000256" key="7">
    <source>
        <dbReference type="ARBA" id="ARBA00024222"/>
    </source>
</evidence>
<dbReference type="Ensembl" id="ENSHCOT00000024852.1">
    <property type="protein sequence ID" value="ENSHCOP00000028072.1"/>
    <property type="gene ID" value="ENSHCOG00000020431.1"/>
</dbReference>
<dbReference type="PANTHER" id="PTHR11590:SF73">
    <property type="entry name" value="NOVEL TRANSGLUTAMINASE FAMILY PROTEIN-RELATED"/>
    <property type="match status" value="1"/>
</dbReference>
<dbReference type="Gene3D" id="2.60.40.10">
    <property type="entry name" value="Immunoglobulins"/>
    <property type="match status" value="3"/>
</dbReference>
<keyword evidence="5" id="KW-0106">Calcium</keyword>
<evidence type="ECO:0000256" key="3">
    <source>
        <dbReference type="ARBA" id="ARBA00022679"/>
    </source>
</evidence>
<dbReference type="Proteomes" id="UP000264820">
    <property type="component" value="Unplaced"/>
</dbReference>
<dbReference type="FunFam" id="2.60.40.10:FF:000090">
    <property type="entry name" value="Protein-glutamine gamma-glutamyltransferase 2"/>
    <property type="match status" value="1"/>
</dbReference>
<name>A0A3Q2YEY4_HIPCM</name>
<dbReference type="InterPro" id="IPR013808">
    <property type="entry name" value="Transglutaminase_AS"/>
</dbReference>
<evidence type="ECO:0000256" key="5">
    <source>
        <dbReference type="ARBA" id="ARBA00022837"/>
    </source>
</evidence>
<dbReference type="PROSITE" id="PS00547">
    <property type="entry name" value="TRANSGLUTAMINASES"/>
    <property type="match status" value="1"/>
</dbReference>
<dbReference type="AlphaFoldDB" id="A0A3Q2YEY4"/>
<feature type="active site" evidence="8">
    <location>
        <position position="330"/>
    </location>
</feature>
<dbReference type="OrthoDB" id="437511at2759"/>
<evidence type="ECO:0000256" key="6">
    <source>
        <dbReference type="ARBA" id="ARBA00023315"/>
    </source>
</evidence>
<dbReference type="Pfam" id="PF00868">
    <property type="entry name" value="Transglut_N"/>
    <property type="match status" value="1"/>
</dbReference>
<reference evidence="10" key="1">
    <citation type="submission" date="2025-05" db="UniProtKB">
        <authorList>
            <consortium name="Ensembl"/>
        </authorList>
    </citation>
    <scope>IDENTIFICATION</scope>
</reference>
<comment type="similarity">
    <text evidence="2">Belongs to the transglutaminase superfamily. Transglutaminase family.</text>
</comment>
<dbReference type="Gene3D" id="3.90.260.10">
    <property type="entry name" value="Transglutaminase-like"/>
    <property type="match status" value="1"/>
</dbReference>
<evidence type="ECO:0000313" key="11">
    <source>
        <dbReference type="Proteomes" id="UP000264820"/>
    </source>
</evidence>
<dbReference type="InterPro" id="IPR001102">
    <property type="entry name" value="Transglutaminase_N"/>
</dbReference>
<dbReference type="Ensembl" id="ENSHCOT00000024861.1">
    <property type="protein sequence ID" value="ENSHCOP00000016669.1"/>
    <property type="gene ID" value="ENSHCOG00000020431.1"/>
</dbReference>
<dbReference type="InterPro" id="IPR002931">
    <property type="entry name" value="Transglutaminase-like"/>
</dbReference>
<dbReference type="GO" id="GO:0007399">
    <property type="term" value="P:nervous system development"/>
    <property type="evidence" value="ECO:0007669"/>
    <property type="project" value="UniProtKB-ARBA"/>
</dbReference>
<dbReference type="GeneTree" id="ENSGT01050000244866"/>
<dbReference type="InterPro" id="IPR008958">
    <property type="entry name" value="Transglutaminase_C"/>
</dbReference>
<dbReference type="EC" id="2.3.2.13" evidence="7"/>
<dbReference type="GO" id="GO:0005739">
    <property type="term" value="C:mitochondrion"/>
    <property type="evidence" value="ECO:0007669"/>
    <property type="project" value="TreeGrafter"/>
</dbReference>
<dbReference type="RefSeq" id="XP_019718121.1">
    <property type="nucleotide sequence ID" value="XM_019862562.1"/>
</dbReference>
<evidence type="ECO:0000259" key="9">
    <source>
        <dbReference type="SMART" id="SM00460"/>
    </source>
</evidence>
<keyword evidence="11" id="KW-1185">Reference proteome</keyword>
<protein>
    <recommendedName>
        <fullName evidence="7">protein-glutamine gamma-glutamyltransferase</fullName>
        <ecNumber evidence="7">2.3.2.13</ecNumber>
    </recommendedName>
</protein>
<dbReference type="InterPro" id="IPR023608">
    <property type="entry name" value="Transglutaminase_animal"/>
</dbReference>
<evidence type="ECO:0000256" key="4">
    <source>
        <dbReference type="ARBA" id="ARBA00022723"/>
    </source>
</evidence>
<dbReference type="SUPFAM" id="SSF81296">
    <property type="entry name" value="E set domains"/>
    <property type="match status" value="1"/>
</dbReference>
<dbReference type="SUPFAM" id="SSF54001">
    <property type="entry name" value="Cysteine proteinases"/>
    <property type="match status" value="1"/>
</dbReference>
<dbReference type="Pfam" id="PF00927">
    <property type="entry name" value="Transglut_C"/>
    <property type="match status" value="1"/>
</dbReference>
<feature type="active site" evidence="8">
    <location>
        <position position="271"/>
    </location>
</feature>
<comment type="cofactor">
    <cofactor evidence="1">
        <name>Ca(2+)</name>
        <dbReference type="ChEBI" id="CHEBI:29108"/>
    </cofactor>
</comment>
<keyword evidence="3" id="KW-0808">Transferase</keyword>
<dbReference type="Pfam" id="PF01841">
    <property type="entry name" value="Transglut_core"/>
    <property type="match status" value="1"/>
</dbReference>
<dbReference type="InterPro" id="IPR050779">
    <property type="entry name" value="Transglutaminase"/>
</dbReference>
<accession>A0A3Q2YEY4</accession>
<dbReference type="PIRSF" id="PIRSF000459">
    <property type="entry name" value="TGM_EBP42"/>
    <property type="match status" value="1"/>
</dbReference>
<evidence type="ECO:0000256" key="2">
    <source>
        <dbReference type="ARBA" id="ARBA00005968"/>
    </source>
</evidence>
<feature type="domain" description="Transglutaminase-like" evidence="9">
    <location>
        <begin position="263"/>
        <end position="356"/>
    </location>
</feature>
<keyword evidence="4" id="KW-0479">Metal-binding</keyword>
<keyword evidence="6" id="KW-0012">Acyltransferase</keyword>
<organism evidence="10 11">
    <name type="scientific">Hippocampus comes</name>
    <name type="common">Tiger tail seahorse</name>
    <dbReference type="NCBI Taxonomy" id="109280"/>
    <lineage>
        <taxon>Eukaryota</taxon>
        <taxon>Metazoa</taxon>
        <taxon>Chordata</taxon>
        <taxon>Craniata</taxon>
        <taxon>Vertebrata</taxon>
        <taxon>Euteleostomi</taxon>
        <taxon>Actinopterygii</taxon>
        <taxon>Neopterygii</taxon>
        <taxon>Teleostei</taxon>
        <taxon>Neoteleostei</taxon>
        <taxon>Acanthomorphata</taxon>
        <taxon>Syngnathiaria</taxon>
        <taxon>Syngnathiformes</taxon>
        <taxon>Syngnathoidei</taxon>
        <taxon>Syngnathidae</taxon>
        <taxon>Hippocampus</taxon>
    </lineage>
</organism>
<dbReference type="FunFam" id="3.90.260.10:FF:000001">
    <property type="entry name" value="Protein-glutamine gamma-glutamyltransferase 2"/>
    <property type="match status" value="1"/>
</dbReference>
<dbReference type="GeneID" id="109511444"/>
<dbReference type="InterPro" id="IPR036238">
    <property type="entry name" value="Transglutaminase_C_sf"/>
</dbReference>
<dbReference type="SMART" id="SM00460">
    <property type="entry name" value="TGc"/>
    <property type="match status" value="1"/>
</dbReference>
<dbReference type="GO" id="GO:0046872">
    <property type="term" value="F:metal ion binding"/>
    <property type="evidence" value="ECO:0007669"/>
    <property type="project" value="UniProtKB-KW"/>
</dbReference>
<proteinExistence type="inferred from homology"/>
<dbReference type="InterPro" id="IPR013783">
    <property type="entry name" value="Ig-like_fold"/>
</dbReference>
<sequence length="681" mass="76696">MANRITIVAVDPRCRENNSAHRTREIDLKRLIVRRGQSFAISVQCSEDVRQCTVALDLHLGKREEVTISVKTEKGASSDWWFTQRRAYDELLLTLYSPADAIVGPHRLAVSLVCSATGRVLDADARTKFHLLYNPWCKDDAVYLADEMLNQEYIMNENGIIYMDNWDAITQRRWNFGQFEDKVMDICFEILDNSSEAIRDSKKDLKQRYDPVYVSRVVTAMVNANRDRGVLQGRWEEPYSDGVAPYRWIGSVSILQKWSDGGARQVKYGQCWVFAAVTTTILRCLGIPARNITNFDSAHDTDGNLSLDYLVDEDLKIIKKGRSDSSWNFHCWVEAWMRRDDLPQGNDGWQVLDPTPQELSDGDFRCGPCPVKAIKEGNLGIKYDAPFVFAEVNADIIHWMVRKDGQHQKIRVDQFSIGKNISTKSVFGNHRDDVTQQYKYPEGSVNAREVYAKAQRAIREPSPERPESEKFLLSVKPGKLVFGSDVDIVVELMNDGGKNADVRLNMAVTAETYNGIHLGMVQRETKQISVRANQVHKEVVRVGFDDYVKYISGQQQLKMTALLAAEGLRRPIMAMGRMSPVMPQVLVEVCGKTYQGQQATCSISFTNPLKVPLKGGVFNVEGAGLLASTEVKVNSDIGPGQKALVKLAFIPFRTGVRKLLVDFFSDGIKDAKGDATVMVRK</sequence>
<dbReference type="KEGG" id="hcq:109511444"/>
<dbReference type="SUPFAM" id="SSF49309">
    <property type="entry name" value="Transglutaminase, two C-terminal domains"/>
    <property type="match status" value="2"/>
</dbReference>
<evidence type="ECO:0000256" key="8">
    <source>
        <dbReference type="PIRSR" id="PIRSR000459-1"/>
    </source>
</evidence>
<evidence type="ECO:0000256" key="1">
    <source>
        <dbReference type="ARBA" id="ARBA00001913"/>
    </source>
</evidence>
<dbReference type="PANTHER" id="PTHR11590">
    <property type="entry name" value="PROTEIN-GLUTAMINE GAMMA-GLUTAMYLTRANSFERASE"/>
    <property type="match status" value="1"/>
</dbReference>
<dbReference type="GO" id="GO:0003810">
    <property type="term" value="F:protein-glutamine gamma-glutamyltransferase activity"/>
    <property type="evidence" value="ECO:0007669"/>
    <property type="project" value="UniProtKB-EC"/>
</dbReference>
<evidence type="ECO:0000313" key="10">
    <source>
        <dbReference type="Ensembl" id="ENSHCOP00000016669.1"/>
    </source>
</evidence>
<dbReference type="InterPro" id="IPR036985">
    <property type="entry name" value="Transglutaminase-like_sf"/>
</dbReference>
<dbReference type="InterPro" id="IPR014756">
    <property type="entry name" value="Ig_E-set"/>
</dbReference>
<dbReference type="InterPro" id="IPR038765">
    <property type="entry name" value="Papain-like_cys_pep_sf"/>
</dbReference>
<feature type="active site" evidence="8">
    <location>
        <position position="353"/>
    </location>
</feature>
<dbReference type="Ensembl" id="ENSHCOT00000024846.1">
    <property type="protein sequence ID" value="ENSHCOP00000028075.1"/>
    <property type="gene ID" value="ENSHCOG00000020431.1"/>
</dbReference>